<dbReference type="InterPro" id="IPR003618">
    <property type="entry name" value="TFIIS_cen_dom"/>
</dbReference>
<feature type="compositionally biased region" description="Basic and acidic residues" evidence="1">
    <location>
        <begin position="52"/>
        <end position="66"/>
    </location>
</feature>
<dbReference type="InterPro" id="IPR036575">
    <property type="entry name" value="TFIIS_cen_dom_sf"/>
</dbReference>
<gene>
    <name evidence="4" type="primary">LOC111108352</name>
</gene>
<dbReference type="RefSeq" id="XP_022299875.1">
    <property type="nucleotide sequence ID" value="XM_022444167.1"/>
</dbReference>
<dbReference type="OrthoDB" id="1884872at2759"/>
<feature type="compositionally biased region" description="Basic and acidic residues" evidence="1">
    <location>
        <begin position="107"/>
        <end position="119"/>
    </location>
</feature>
<dbReference type="SMART" id="SM00510">
    <property type="entry name" value="TFS2M"/>
    <property type="match status" value="1"/>
</dbReference>
<evidence type="ECO:0000313" key="3">
    <source>
        <dbReference type="Proteomes" id="UP000694844"/>
    </source>
</evidence>
<name>A0A8B8B8Y3_CRAVI</name>
<dbReference type="Proteomes" id="UP000694844">
    <property type="component" value="Chromosome 1"/>
</dbReference>
<dbReference type="AlphaFoldDB" id="A0A8B8B8Y3"/>
<organism evidence="3 4">
    <name type="scientific">Crassostrea virginica</name>
    <name type="common">Eastern oyster</name>
    <dbReference type="NCBI Taxonomy" id="6565"/>
    <lineage>
        <taxon>Eukaryota</taxon>
        <taxon>Metazoa</taxon>
        <taxon>Spiralia</taxon>
        <taxon>Lophotrochozoa</taxon>
        <taxon>Mollusca</taxon>
        <taxon>Bivalvia</taxon>
        <taxon>Autobranchia</taxon>
        <taxon>Pteriomorphia</taxon>
        <taxon>Ostreida</taxon>
        <taxon>Ostreoidea</taxon>
        <taxon>Ostreidae</taxon>
        <taxon>Crassostrea</taxon>
    </lineage>
</organism>
<accession>A0A8B8B8Y3</accession>
<dbReference type="PROSITE" id="PS51321">
    <property type="entry name" value="TFIIS_CENTRAL"/>
    <property type="match status" value="1"/>
</dbReference>
<dbReference type="Gene3D" id="1.10.472.30">
    <property type="entry name" value="Transcription elongation factor S-II, central domain"/>
    <property type="match status" value="1"/>
</dbReference>
<sequence length="386" mass="43890">MVCQAGLSLLWHRLYPPARQGLPPSPQQIRCQEGQDSWSPVASACEGEEDRPDIHQLERSPGECPHHLALTHPTFEVVRPKTSSSGSRDKSREHHHKEKSKHQKSPSHHDSREGKDRSSHSGPPLDKVSEEAKGKKEDGPDVVRLNVRKSLRDALINRAEGADDVMLSTIEIRTIALKIEEELYAVFQETGHKYKAKYRSLIFNIKDSRNQGLFRKILNGHIKPSELVKMTPDELASKELARWREFEAKHQLEMIEAVEKEHMLEGQHIVKKTHKGEIDMDEDLSTLEDKGVGREKKPEASQEEENNPESSDVIVDTTGQHKLHVFDLNCKICTGKVAPPVDESTPKKEVTVAKQVSVEESQKSLKEKEKKPQKKSAEQQKRTSWW</sequence>
<keyword evidence="3" id="KW-1185">Reference proteome</keyword>
<proteinExistence type="predicted"/>
<feature type="region of interest" description="Disordered" evidence="1">
    <location>
        <begin position="336"/>
        <end position="386"/>
    </location>
</feature>
<dbReference type="KEGG" id="cvn:111108352"/>
<feature type="compositionally biased region" description="Basic and acidic residues" evidence="1">
    <location>
        <begin position="127"/>
        <end position="141"/>
    </location>
</feature>
<feature type="compositionally biased region" description="Basic and acidic residues" evidence="1">
    <location>
        <begin position="360"/>
        <end position="386"/>
    </location>
</feature>
<reference evidence="4" key="2">
    <citation type="submission" date="2025-08" db="UniProtKB">
        <authorList>
            <consortium name="RefSeq"/>
        </authorList>
    </citation>
    <scope>IDENTIFICATION</scope>
    <source>
        <tissue evidence="4">Whole sample</tissue>
    </source>
</reference>
<protein>
    <submittedName>
        <fullName evidence="4">PHD finger protein 3-like</fullName>
    </submittedName>
</protein>
<feature type="compositionally biased region" description="Basic and acidic residues" evidence="1">
    <location>
        <begin position="287"/>
        <end position="300"/>
    </location>
</feature>
<evidence type="ECO:0000259" key="2">
    <source>
        <dbReference type="PROSITE" id="PS51321"/>
    </source>
</evidence>
<feature type="region of interest" description="Disordered" evidence="1">
    <location>
        <begin position="272"/>
        <end position="313"/>
    </location>
</feature>
<feature type="region of interest" description="Disordered" evidence="1">
    <location>
        <begin position="17"/>
        <end position="141"/>
    </location>
</feature>
<dbReference type="PANTHER" id="PTHR11477">
    <property type="entry name" value="TRANSCRIPTION FACTOR S-II ZINC FINGER DOMAIN-CONTAINING PROTEIN"/>
    <property type="match status" value="1"/>
</dbReference>
<feature type="compositionally biased region" description="Polar residues" evidence="1">
    <location>
        <begin position="27"/>
        <end position="40"/>
    </location>
</feature>
<reference evidence="3" key="1">
    <citation type="submission" date="2024-06" db="UniProtKB">
        <authorList>
            <consortium name="RefSeq"/>
        </authorList>
    </citation>
    <scope>NUCLEOTIDE SEQUENCE [LARGE SCALE GENOMIC DNA]</scope>
</reference>
<feature type="compositionally biased region" description="Basic residues" evidence="1">
    <location>
        <begin position="93"/>
        <end position="106"/>
    </location>
</feature>
<dbReference type="PANTHER" id="PTHR11477:SF51">
    <property type="entry name" value="PROTEIN PARTNER OF SNF, ISOFORM B"/>
    <property type="match status" value="1"/>
</dbReference>
<evidence type="ECO:0000313" key="4">
    <source>
        <dbReference type="RefSeq" id="XP_022299875.1"/>
    </source>
</evidence>
<dbReference type="SUPFAM" id="SSF46942">
    <property type="entry name" value="Elongation factor TFIIS domain 2"/>
    <property type="match status" value="1"/>
</dbReference>
<evidence type="ECO:0000256" key="1">
    <source>
        <dbReference type="SAM" id="MobiDB-lite"/>
    </source>
</evidence>
<dbReference type="GeneID" id="111108352"/>
<dbReference type="GO" id="GO:0006351">
    <property type="term" value="P:DNA-templated transcription"/>
    <property type="evidence" value="ECO:0007669"/>
    <property type="project" value="InterPro"/>
</dbReference>
<dbReference type="Pfam" id="PF07500">
    <property type="entry name" value="TFIIS_M"/>
    <property type="match status" value="1"/>
</dbReference>
<dbReference type="GO" id="GO:0005634">
    <property type="term" value="C:nucleus"/>
    <property type="evidence" value="ECO:0007669"/>
    <property type="project" value="TreeGrafter"/>
</dbReference>
<feature type="domain" description="TFIIS central" evidence="2">
    <location>
        <begin position="143"/>
        <end position="263"/>
    </location>
</feature>